<proteinExistence type="predicted"/>
<keyword evidence="1" id="KW-0472">Membrane</keyword>
<protein>
    <submittedName>
        <fullName evidence="2">Uncharacterized protein</fullName>
    </submittedName>
</protein>
<feature type="transmembrane region" description="Helical" evidence="1">
    <location>
        <begin position="53"/>
        <end position="72"/>
    </location>
</feature>
<comment type="caution">
    <text evidence="2">The sequence shown here is derived from an EMBL/GenBank/DDBJ whole genome shotgun (WGS) entry which is preliminary data.</text>
</comment>
<accession>A0A430ALR5</accession>
<reference evidence="2 3" key="1">
    <citation type="submission" date="2017-05" db="EMBL/GenBank/DDBJ databases">
        <title>Vagococcus spp. assemblies.</title>
        <authorList>
            <person name="Gulvik C.A."/>
        </authorList>
    </citation>
    <scope>NUCLEOTIDE SEQUENCE [LARGE SCALE GENOMIC DNA]</scope>
    <source>
        <strain evidence="2 3">CCUG 51432</strain>
    </source>
</reference>
<gene>
    <name evidence="2" type="ORF">CBF29_12270</name>
</gene>
<dbReference type="AlphaFoldDB" id="A0A430ALR5"/>
<evidence type="ECO:0000256" key="1">
    <source>
        <dbReference type="SAM" id="Phobius"/>
    </source>
</evidence>
<organism evidence="2 3">
    <name type="scientific">Vagococcus elongatus</name>
    <dbReference type="NCBI Taxonomy" id="180344"/>
    <lineage>
        <taxon>Bacteria</taxon>
        <taxon>Bacillati</taxon>
        <taxon>Bacillota</taxon>
        <taxon>Bacilli</taxon>
        <taxon>Lactobacillales</taxon>
        <taxon>Enterococcaceae</taxon>
        <taxon>Vagococcus</taxon>
    </lineage>
</organism>
<evidence type="ECO:0000313" key="2">
    <source>
        <dbReference type="EMBL" id="RSU09062.1"/>
    </source>
</evidence>
<evidence type="ECO:0000313" key="3">
    <source>
        <dbReference type="Proteomes" id="UP000287605"/>
    </source>
</evidence>
<dbReference type="OrthoDB" id="2195108at2"/>
<name>A0A430ALR5_9ENTE</name>
<dbReference type="RefSeq" id="WP_126810018.1">
    <property type="nucleotide sequence ID" value="NZ_NGKA01000026.1"/>
</dbReference>
<keyword evidence="3" id="KW-1185">Reference proteome</keyword>
<dbReference type="EMBL" id="NGKA01000026">
    <property type="protein sequence ID" value="RSU09062.1"/>
    <property type="molecule type" value="Genomic_DNA"/>
</dbReference>
<keyword evidence="1" id="KW-0812">Transmembrane</keyword>
<sequence length="82" mass="9545">MKKTNFLVIFWLLLAIISFIVFLVNFYSFWYAISYLIFPDKEGYMDAQTTARNLMTAVPMLLVTAGTFYLGLKQGLKVYKEI</sequence>
<keyword evidence="1" id="KW-1133">Transmembrane helix</keyword>
<dbReference type="Proteomes" id="UP000287605">
    <property type="component" value="Unassembled WGS sequence"/>
</dbReference>
<feature type="transmembrane region" description="Helical" evidence="1">
    <location>
        <begin position="7"/>
        <end position="33"/>
    </location>
</feature>